<evidence type="ECO:0000313" key="7">
    <source>
        <dbReference type="EMBL" id="CAB3708617.1"/>
    </source>
</evidence>
<dbReference type="InterPro" id="IPR036390">
    <property type="entry name" value="WH_DNA-bd_sf"/>
</dbReference>
<dbReference type="GO" id="GO:0003700">
    <property type="term" value="F:DNA-binding transcription factor activity"/>
    <property type="evidence" value="ECO:0007669"/>
    <property type="project" value="InterPro"/>
</dbReference>
<dbReference type="PROSITE" id="PS50931">
    <property type="entry name" value="HTH_LYSR"/>
    <property type="match status" value="1"/>
</dbReference>
<evidence type="ECO:0000259" key="6">
    <source>
        <dbReference type="PROSITE" id="PS50931"/>
    </source>
</evidence>
<reference evidence="7 8" key="1">
    <citation type="submission" date="2020-04" db="EMBL/GenBank/DDBJ databases">
        <authorList>
            <person name="De Canck E."/>
        </authorList>
    </citation>
    <scope>NUCLEOTIDE SEQUENCE [LARGE SCALE GENOMIC DNA]</scope>
    <source>
        <strain evidence="7 8">LMG 3458</strain>
    </source>
</reference>
<keyword evidence="4" id="KW-0010">Activator</keyword>
<dbReference type="SUPFAM" id="SSF46785">
    <property type="entry name" value="Winged helix' DNA-binding domain"/>
    <property type="match status" value="1"/>
</dbReference>
<dbReference type="RefSeq" id="WP_175192899.1">
    <property type="nucleotide sequence ID" value="NZ_CADIJO010000009.1"/>
</dbReference>
<dbReference type="InterPro" id="IPR000847">
    <property type="entry name" value="LysR_HTH_N"/>
</dbReference>
<dbReference type="GO" id="GO:2000142">
    <property type="term" value="P:regulation of DNA-templated transcription initiation"/>
    <property type="evidence" value="ECO:0007669"/>
    <property type="project" value="TreeGrafter"/>
</dbReference>
<proteinExistence type="inferred from homology"/>
<dbReference type="InterPro" id="IPR005119">
    <property type="entry name" value="LysR_subst-bd"/>
</dbReference>
<dbReference type="InterPro" id="IPR036388">
    <property type="entry name" value="WH-like_DNA-bd_sf"/>
</dbReference>
<accession>A0A6S7A2Y0</accession>
<name>A0A6S7A2Y0_9BURK</name>
<comment type="similarity">
    <text evidence="1">Belongs to the LysR transcriptional regulatory family.</text>
</comment>
<keyword evidence="3" id="KW-0238">DNA-binding</keyword>
<evidence type="ECO:0000256" key="3">
    <source>
        <dbReference type="ARBA" id="ARBA00023125"/>
    </source>
</evidence>
<sequence>MELRQLRYFVAIVEHGSMGRAALALGVATAALSQQVSRLEGELGVRLLLRQVQGTTPTAAGEAFLRRARQILRQTELAAEEARGARLTGSATLGFTPATAAVLGGPLLQGMRERYPEVRLHLVEAFSGFLSQMLNARKLDLAVVFQTDIAQRWHCTPILRESLFAICSPASPHGFAGSSVRLEDLADKPLLLPSRAHGLRLLLDVAFSQIGCAPRIEAEIDSLGLLLEAVRLGYGVTIQQSAVASCSPRPGLSFARIANTGVGVQNVLVNLAEEEASPAVAVTGKMVFEVARKLVTDRHWVGATLGDGPGAGLTA</sequence>
<protein>
    <recommendedName>
        <fullName evidence="6">HTH lysR-type domain-containing protein</fullName>
    </recommendedName>
</protein>
<evidence type="ECO:0000256" key="1">
    <source>
        <dbReference type="ARBA" id="ARBA00009437"/>
    </source>
</evidence>
<keyword evidence="5" id="KW-0804">Transcription</keyword>
<dbReference type="FunFam" id="1.10.10.10:FF:000001">
    <property type="entry name" value="LysR family transcriptional regulator"/>
    <property type="match status" value="1"/>
</dbReference>
<feature type="domain" description="HTH lysR-type" evidence="6">
    <location>
        <begin position="1"/>
        <end position="58"/>
    </location>
</feature>
<dbReference type="Gene3D" id="1.10.10.10">
    <property type="entry name" value="Winged helix-like DNA-binding domain superfamily/Winged helix DNA-binding domain"/>
    <property type="match status" value="1"/>
</dbReference>
<dbReference type="SUPFAM" id="SSF53850">
    <property type="entry name" value="Periplasmic binding protein-like II"/>
    <property type="match status" value="1"/>
</dbReference>
<dbReference type="AlphaFoldDB" id="A0A6S7A2Y0"/>
<dbReference type="Pfam" id="PF00126">
    <property type="entry name" value="HTH_1"/>
    <property type="match status" value="1"/>
</dbReference>
<evidence type="ECO:0000256" key="4">
    <source>
        <dbReference type="ARBA" id="ARBA00023159"/>
    </source>
</evidence>
<dbReference type="Proteomes" id="UP000494111">
    <property type="component" value="Unassembled WGS sequence"/>
</dbReference>
<evidence type="ECO:0000313" key="8">
    <source>
        <dbReference type="Proteomes" id="UP000494111"/>
    </source>
</evidence>
<dbReference type="PANTHER" id="PTHR30293">
    <property type="entry name" value="TRANSCRIPTIONAL REGULATORY PROTEIN NAC-RELATED"/>
    <property type="match status" value="1"/>
</dbReference>
<dbReference type="Gene3D" id="3.40.190.290">
    <property type="match status" value="1"/>
</dbReference>
<gene>
    <name evidence="7" type="ORF">LMG3458_03082</name>
</gene>
<dbReference type="GO" id="GO:0003677">
    <property type="term" value="F:DNA binding"/>
    <property type="evidence" value="ECO:0007669"/>
    <property type="project" value="UniProtKB-KW"/>
</dbReference>
<dbReference type="PANTHER" id="PTHR30293:SF0">
    <property type="entry name" value="NITROGEN ASSIMILATION REGULATORY PROTEIN NAC"/>
    <property type="match status" value="1"/>
</dbReference>
<dbReference type="Pfam" id="PF03466">
    <property type="entry name" value="LysR_substrate"/>
    <property type="match status" value="1"/>
</dbReference>
<evidence type="ECO:0000256" key="5">
    <source>
        <dbReference type="ARBA" id="ARBA00023163"/>
    </source>
</evidence>
<keyword evidence="2" id="KW-0805">Transcription regulation</keyword>
<organism evidence="7 8">
    <name type="scientific">Achromobacter deleyi</name>
    <dbReference type="NCBI Taxonomy" id="1353891"/>
    <lineage>
        <taxon>Bacteria</taxon>
        <taxon>Pseudomonadati</taxon>
        <taxon>Pseudomonadota</taxon>
        <taxon>Betaproteobacteria</taxon>
        <taxon>Burkholderiales</taxon>
        <taxon>Alcaligenaceae</taxon>
        <taxon>Achromobacter</taxon>
    </lineage>
</organism>
<evidence type="ECO:0000256" key="2">
    <source>
        <dbReference type="ARBA" id="ARBA00023015"/>
    </source>
</evidence>
<dbReference type="EMBL" id="CADIJO010000009">
    <property type="protein sequence ID" value="CAB3708617.1"/>
    <property type="molecule type" value="Genomic_DNA"/>
</dbReference>